<dbReference type="InterPro" id="IPR030934">
    <property type="entry name" value="Intein_C"/>
</dbReference>
<dbReference type="PANTHER" id="PTHR30026">
    <property type="entry name" value="OUTER MEMBRANE PROTEIN TOLC"/>
    <property type="match status" value="1"/>
</dbReference>
<proteinExistence type="predicted"/>
<dbReference type="EMBL" id="AMCI01004906">
    <property type="protein sequence ID" value="EJW97167.1"/>
    <property type="molecule type" value="Genomic_DNA"/>
</dbReference>
<evidence type="ECO:0000256" key="7">
    <source>
        <dbReference type="SAM" id="Coils"/>
    </source>
</evidence>
<dbReference type="SUPFAM" id="SSF56954">
    <property type="entry name" value="Outer membrane efflux proteins (OEP)"/>
    <property type="match status" value="1"/>
</dbReference>
<evidence type="ECO:0000256" key="6">
    <source>
        <dbReference type="ARBA" id="ARBA00023237"/>
    </source>
</evidence>
<feature type="coiled-coil region" evidence="7">
    <location>
        <begin position="350"/>
        <end position="397"/>
    </location>
</feature>
<dbReference type="Pfam" id="PF02321">
    <property type="entry name" value="OEP"/>
    <property type="match status" value="2"/>
</dbReference>
<dbReference type="InterPro" id="IPR051906">
    <property type="entry name" value="TolC-like"/>
</dbReference>
<accession>J9G5U3</accession>
<sequence>MCRKKTYTKVLVLSLLLAIGQPAAAGKQGVEDSTATPTAATTLPEEARTTTLAQIISQGLQNNFQIKISLNSERMAENNATRANAGYYPTINLSGGYNGQLQSSNTTLRHQEGTAKERNALNHGGRLGINAEWMIFDGFKIQTNYKRLQELRRQSATQTRITLENYVADLTAEYYNFVQEGIRMHNLRNAVALSKERLRIVQERYIIGSASRLELQQAQVDFNADSAKSLKQYERLATSRIRLNELMASEKVNEKIYVQDSVIELNKVLKVDKLWASTSRINAQLIKASQNKTLAQLDWESVKSRDYPYVKLNADYSYQYTENNRGSTDHRHNWGGNIGVTVGYKLFDGNRQRQRRNARLQMENAELEERDLELTLKADLEDLWQAYQNNLRLLNLERENLIAAKENHYIAHERYMLGDLSGIEMREAQQSLLDAEERILVAEYNTKLCEISLLQISGNIMDYAR</sequence>
<keyword evidence="6" id="KW-0998">Cell outer membrane</keyword>
<dbReference type="InterPro" id="IPR003423">
    <property type="entry name" value="OMP_efflux"/>
</dbReference>
<dbReference type="GO" id="GO:0015562">
    <property type="term" value="F:efflux transmembrane transporter activity"/>
    <property type="evidence" value="ECO:0007669"/>
    <property type="project" value="InterPro"/>
</dbReference>
<dbReference type="PANTHER" id="PTHR30026:SF20">
    <property type="entry name" value="OUTER MEMBRANE PROTEIN TOLC"/>
    <property type="match status" value="1"/>
</dbReference>
<dbReference type="GO" id="GO:0015288">
    <property type="term" value="F:porin activity"/>
    <property type="evidence" value="ECO:0007669"/>
    <property type="project" value="TreeGrafter"/>
</dbReference>
<evidence type="ECO:0000256" key="3">
    <source>
        <dbReference type="ARBA" id="ARBA00022452"/>
    </source>
</evidence>
<name>J9G5U3_9ZZZZ</name>
<dbReference type="Gene3D" id="1.20.1600.10">
    <property type="entry name" value="Outer membrane efflux proteins (OEP)"/>
    <property type="match status" value="1"/>
</dbReference>
<keyword evidence="4" id="KW-0812">Transmembrane</keyword>
<comment type="caution">
    <text evidence="8">The sequence shown here is derived from an EMBL/GenBank/DDBJ whole genome shotgun (WGS) entry which is preliminary data.</text>
</comment>
<organism evidence="8">
    <name type="scientific">gut metagenome</name>
    <dbReference type="NCBI Taxonomy" id="749906"/>
    <lineage>
        <taxon>unclassified sequences</taxon>
        <taxon>metagenomes</taxon>
        <taxon>organismal metagenomes</taxon>
    </lineage>
</organism>
<evidence type="ECO:0000256" key="5">
    <source>
        <dbReference type="ARBA" id="ARBA00023136"/>
    </source>
</evidence>
<evidence type="ECO:0000256" key="2">
    <source>
        <dbReference type="ARBA" id="ARBA00022448"/>
    </source>
</evidence>
<keyword evidence="3" id="KW-1134">Transmembrane beta strand</keyword>
<reference evidence="8" key="1">
    <citation type="journal article" date="2012" name="PLoS ONE">
        <title>Gene sets for utilization of primary and secondary nutrition supplies in the distal gut of endangered iberian lynx.</title>
        <authorList>
            <person name="Alcaide M."/>
            <person name="Messina E."/>
            <person name="Richter M."/>
            <person name="Bargiela R."/>
            <person name="Peplies J."/>
            <person name="Huws S.A."/>
            <person name="Newbold C.J."/>
            <person name="Golyshin P.N."/>
            <person name="Simon M.A."/>
            <person name="Lopez G."/>
            <person name="Yakimov M.M."/>
            <person name="Ferrer M."/>
        </authorList>
    </citation>
    <scope>NUCLEOTIDE SEQUENCE</scope>
</reference>
<gene>
    <name evidence="8" type="ORF">EVA_14725</name>
</gene>
<protein>
    <submittedName>
        <fullName evidence="8">Outer membrane protein TolC</fullName>
    </submittedName>
</protein>
<keyword evidence="2" id="KW-0813">Transport</keyword>
<evidence type="ECO:0000256" key="1">
    <source>
        <dbReference type="ARBA" id="ARBA00004442"/>
    </source>
</evidence>
<evidence type="ECO:0000313" key="8">
    <source>
        <dbReference type="EMBL" id="EJW97167.1"/>
    </source>
</evidence>
<dbReference type="GO" id="GO:1990281">
    <property type="term" value="C:efflux pump complex"/>
    <property type="evidence" value="ECO:0007669"/>
    <property type="project" value="TreeGrafter"/>
</dbReference>
<dbReference type="GO" id="GO:0009279">
    <property type="term" value="C:cell outer membrane"/>
    <property type="evidence" value="ECO:0007669"/>
    <property type="project" value="UniProtKB-SubCell"/>
</dbReference>
<dbReference type="PROSITE" id="PS50818">
    <property type="entry name" value="INTEIN_C_TER"/>
    <property type="match status" value="1"/>
</dbReference>
<evidence type="ECO:0000256" key="4">
    <source>
        <dbReference type="ARBA" id="ARBA00022692"/>
    </source>
</evidence>
<keyword evidence="7" id="KW-0175">Coiled coil</keyword>
<comment type="subcellular location">
    <subcellularLocation>
        <location evidence="1">Cell outer membrane</location>
    </subcellularLocation>
</comment>
<dbReference type="AlphaFoldDB" id="J9G5U3"/>
<keyword evidence="5" id="KW-0472">Membrane</keyword>